<dbReference type="InterPro" id="IPR003660">
    <property type="entry name" value="HAMP_dom"/>
</dbReference>
<dbReference type="EC" id="2.7.13.3" evidence="3"/>
<dbReference type="InterPro" id="IPR004358">
    <property type="entry name" value="Sig_transdc_His_kin-like_C"/>
</dbReference>
<comment type="caution">
    <text evidence="14">The sequence shown here is derived from an EMBL/GenBank/DDBJ whole genome shotgun (WGS) entry which is preliminary data.</text>
</comment>
<evidence type="ECO:0000256" key="9">
    <source>
        <dbReference type="ARBA" id="ARBA00023012"/>
    </source>
</evidence>
<evidence type="ECO:0000256" key="2">
    <source>
        <dbReference type="ARBA" id="ARBA00004370"/>
    </source>
</evidence>
<sequence>MPSKQPFARRIVIAFTLMTLIVSGLFSLGIVGIVHSIEEHLVSEELDRELNTILQDIGQGLRPRLDSSTQFFATTAPEFAIPLQFSKTQPGFTEVVNGDEAFYVYTRNVGNERYLLVQEQHEFEAREQALFNVVLAGFLLTIAGAWLLGRMMAQKVMAPVSRLAQQVQHRDQLHSSAPALAPEYADDEIGHLASAFDSTLGQLRRSLEREQLFTSDVSHELRTPLMIIGTSCELLDAAPLGAREKEQVARIARAAAEMRDLVQTFLTLARSQPEEASLAGATTLASVAAEQYRRWGPAMAEKGLGFELLEEGTDAQRYNHTLLSTVMSNLLRNALHYTDAGWVHLTLEPDGFRVEDSGMGIPSGQQERIFEPFVRGERARGEGLGLGLSLVKRICTHQGWSIGVSDLAPGGSCFRVVLGQSPNQQL</sequence>
<evidence type="ECO:0000256" key="7">
    <source>
        <dbReference type="ARBA" id="ARBA00022777"/>
    </source>
</evidence>
<dbReference type="SMART" id="SM00387">
    <property type="entry name" value="HATPase_c"/>
    <property type="match status" value="1"/>
</dbReference>
<reference evidence="14 15" key="1">
    <citation type="submission" date="2020-02" db="EMBL/GenBank/DDBJ databases">
        <title>Synteny-based analysis reveals conserved mechanism for high triclosan tolerance in Pseudomonas, as well as instances of horizontal transfer.</title>
        <authorList>
            <person name="Mcfarland A.G."/>
            <person name="Bertucci H.K."/>
            <person name="Litmann E."/>
            <person name="Shen J."/>
            <person name="Huttenhower C."/>
            <person name="Hartmann E.M."/>
        </authorList>
    </citation>
    <scope>NUCLEOTIDE SEQUENCE [LARGE SCALE GENOMIC DNA]</scope>
    <source>
        <strain evidence="14 15">115A1</strain>
    </source>
</reference>
<dbReference type="Gene3D" id="3.30.565.10">
    <property type="entry name" value="Histidine kinase-like ATPase, C-terminal domain"/>
    <property type="match status" value="1"/>
</dbReference>
<evidence type="ECO:0000259" key="13">
    <source>
        <dbReference type="PROSITE" id="PS50885"/>
    </source>
</evidence>
<dbReference type="CDD" id="cd00082">
    <property type="entry name" value="HisKA"/>
    <property type="match status" value="1"/>
</dbReference>
<dbReference type="EMBL" id="JAAMRF010000005">
    <property type="protein sequence ID" value="MBA1273911.1"/>
    <property type="molecule type" value="Genomic_DNA"/>
</dbReference>
<keyword evidence="7 14" id="KW-0418">Kinase</keyword>
<keyword evidence="8 11" id="KW-1133">Transmembrane helix</keyword>
<dbReference type="Pfam" id="PF02518">
    <property type="entry name" value="HATPase_c"/>
    <property type="match status" value="1"/>
</dbReference>
<feature type="transmembrane region" description="Helical" evidence="11">
    <location>
        <begin position="12"/>
        <end position="37"/>
    </location>
</feature>
<dbReference type="SMART" id="SM00304">
    <property type="entry name" value="HAMP"/>
    <property type="match status" value="1"/>
</dbReference>
<keyword evidence="10 11" id="KW-0472">Membrane</keyword>
<dbReference type="InterPro" id="IPR005467">
    <property type="entry name" value="His_kinase_dom"/>
</dbReference>
<evidence type="ECO:0000313" key="15">
    <source>
        <dbReference type="Proteomes" id="UP000786387"/>
    </source>
</evidence>
<dbReference type="InterPro" id="IPR003594">
    <property type="entry name" value="HATPase_dom"/>
</dbReference>
<dbReference type="PANTHER" id="PTHR45436">
    <property type="entry name" value="SENSOR HISTIDINE KINASE YKOH"/>
    <property type="match status" value="1"/>
</dbReference>
<dbReference type="Pfam" id="PF00512">
    <property type="entry name" value="HisKA"/>
    <property type="match status" value="1"/>
</dbReference>
<name>A0ABR5Z158_9GAMM</name>
<dbReference type="InterPro" id="IPR003661">
    <property type="entry name" value="HisK_dim/P_dom"/>
</dbReference>
<organism evidence="14 15">
    <name type="scientific">Stutzerimonas azotifigens</name>
    <dbReference type="NCBI Taxonomy" id="291995"/>
    <lineage>
        <taxon>Bacteria</taxon>
        <taxon>Pseudomonadati</taxon>
        <taxon>Pseudomonadota</taxon>
        <taxon>Gammaproteobacteria</taxon>
        <taxon>Pseudomonadales</taxon>
        <taxon>Pseudomonadaceae</taxon>
        <taxon>Stutzerimonas</taxon>
    </lineage>
</organism>
<keyword evidence="15" id="KW-1185">Reference proteome</keyword>
<comment type="catalytic activity">
    <reaction evidence="1">
        <text>ATP + protein L-histidine = ADP + protein N-phospho-L-histidine.</text>
        <dbReference type="EC" id="2.7.13.3"/>
    </reaction>
</comment>
<dbReference type="InterPro" id="IPR036890">
    <property type="entry name" value="HATPase_C_sf"/>
</dbReference>
<evidence type="ECO:0000256" key="11">
    <source>
        <dbReference type="SAM" id="Phobius"/>
    </source>
</evidence>
<dbReference type="PANTHER" id="PTHR45436:SF16">
    <property type="entry name" value="HISTIDINE KINASE"/>
    <property type="match status" value="1"/>
</dbReference>
<dbReference type="CDD" id="cd00075">
    <property type="entry name" value="HATPase"/>
    <property type="match status" value="1"/>
</dbReference>
<proteinExistence type="predicted"/>
<evidence type="ECO:0000256" key="3">
    <source>
        <dbReference type="ARBA" id="ARBA00012438"/>
    </source>
</evidence>
<feature type="domain" description="Histidine kinase" evidence="12">
    <location>
        <begin position="216"/>
        <end position="422"/>
    </location>
</feature>
<dbReference type="GO" id="GO:0016301">
    <property type="term" value="F:kinase activity"/>
    <property type="evidence" value="ECO:0007669"/>
    <property type="project" value="UniProtKB-KW"/>
</dbReference>
<dbReference type="InterPro" id="IPR050428">
    <property type="entry name" value="TCS_sensor_his_kinase"/>
</dbReference>
<keyword evidence="5" id="KW-0808">Transferase</keyword>
<gene>
    <name evidence="14" type="ORF">G7026_11120</name>
</gene>
<dbReference type="Gene3D" id="6.10.340.10">
    <property type="match status" value="1"/>
</dbReference>
<keyword evidence="6 11" id="KW-0812">Transmembrane</keyword>
<protein>
    <recommendedName>
        <fullName evidence="3">histidine kinase</fullName>
        <ecNumber evidence="3">2.7.13.3</ecNumber>
    </recommendedName>
</protein>
<evidence type="ECO:0000256" key="4">
    <source>
        <dbReference type="ARBA" id="ARBA00022553"/>
    </source>
</evidence>
<dbReference type="SUPFAM" id="SSF55874">
    <property type="entry name" value="ATPase domain of HSP90 chaperone/DNA topoisomerase II/histidine kinase"/>
    <property type="match status" value="1"/>
</dbReference>
<evidence type="ECO:0000256" key="5">
    <source>
        <dbReference type="ARBA" id="ARBA00022679"/>
    </source>
</evidence>
<dbReference type="Proteomes" id="UP000786387">
    <property type="component" value="Unassembled WGS sequence"/>
</dbReference>
<dbReference type="RefSeq" id="WP_181070842.1">
    <property type="nucleotide sequence ID" value="NZ_JAAMRF010000005.1"/>
</dbReference>
<evidence type="ECO:0000256" key="1">
    <source>
        <dbReference type="ARBA" id="ARBA00000085"/>
    </source>
</evidence>
<keyword evidence="4" id="KW-0597">Phosphoprotein</keyword>
<dbReference type="PROSITE" id="PS50109">
    <property type="entry name" value="HIS_KIN"/>
    <property type="match status" value="1"/>
</dbReference>
<evidence type="ECO:0000256" key="6">
    <source>
        <dbReference type="ARBA" id="ARBA00022692"/>
    </source>
</evidence>
<evidence type="ECO:0000259" key="12">
    <source>
        <dbReference type="PROSITE" id="PS50109"/>
    </source>
</evidence>
<dbReference type="Pfam" id="PF00672">
    <property type="entry name" value="HAMP"/>
    <property type="match status" value="1"/>
</dbReference>
<comment type="subcellular location">
    <subcellularLocation>
        <location evidence="2">Membrane</location>
    </subcellularLocation>
</comment>
<dbReference type="InterPro" id="IPR036097">
    <property type="entry name" value="HisK_dim/P_sf"/>
</dbReference>
<evidence type="ECO:0000313" key="14">
    <source>
        <dbReference type="EMBL" id="MBA1273911.1"/>
    </source>
</evidence>
<feature type="transmembrane region" description="Helical" evidence="11">
    <location>
        <begin position="129"/>
        <end position="148"/>
    </location>
</feature>
<dbReference type="PROSITE" id="PS50885">
    <property type="entry name" value="HAMP"/>
    <property type="match status" value="1"/>
</dbReference>
<keyword evidence="9" id="KW-0902">Two-component regulatory system</keyword>
<accession>A0ABR5Z158</accession>
<dbReference type="SMART" id="SM00388">
    <property type="entry name" value="HisKA"/>
    <property type="match status" value="1"/>
</dbReference>
<dbReference type="PRINTS" id="PR00344">
    <property type="entry name" value="BCTRLSENSOR"/>
</dbReference>
<dbReference type="Gene3D" id="1.10.287.130">
    <property type="match status" value="1"/>
</dbReference>
<evidence type="ECO:0000256" key="10">
    <source>
        <dbReference type="ARBA" id="ARBA00023136"/>
    </source>
</evidence>
<evidence type="ECO:0000256" key="8">
    <source>
        <dbReference type="ARBA" id="ARBA00022989"/>
    </source>
</evidence>
<feature type="domain" description="HAMP" evidence="13">
    <location>
        <begin position="154"/>
        <end position="208"/>
    </location>
</feature>
<dbReference type="SUPFAM" id="SSF47384">
    <property type="entry name" value="Homodimeric domain of signal transducing histidine kinase"/>
    <property type="match status" value="1"/>
</dbReference>